<evidence type="ECO:0000256" key="1">
    <source>
        <dbReference type="ARBA" id="ARBA00023211"/>
    </source>
</evidence>
<protein>
    <submittedName>
        <fullName evidence="4">Glutathione synthetase</fullName>
        <ecNumber evidence="4">6.3.2.3</ecNumber>
    </submittedName>
</protein>
<dbReference type="SUPFAM" id="SSF56059">
    <property type="entry name" value="Glutathione synthetase ATP-binding domain-like"/>
    <property type="match status" value="1"/>
</dbReference>
<reference evidence="4 5" key="1">
    <citation type="submission" date="2021-04" db="EMBL/GenBank/DDBJ databases">
        <authorList>
            <person name="Rodrigo-Torres L."/>
            <person name="Arahal R. D."/>
            <person name="Lucena T."/>
        </authorList>
    </citation>
    <scope>NUCLEOTIDE SEQUENCE [LARGE SCALE GENOMIC DNA]</scope>
    <source>
        <strain evidence="4 5">CECT 30171</strain>
    </source>
</reference>
<evidence type="ECO:0000313" key="4">
    <source>
        <dbReference type="EMBL" id="CAG4972400.1"/>
    </source>
</evidence>
<keyword evidence="2" id="KW-0067">ATP-binding</keyword>
<dbReference type="InterPro" id="IPR016185">
    <property type="entry name" value="PreATP-grasp_dom_sf"/>
</dbReference>
<sequence length="358" mass="39150">MNAASATSAPIKLGFVVNDVATEKNNYTTIRLARTAVNRGHQVALIGLGDFIYDANGTVRARAHVPRESHYADDDALLADLQGPDAEIHRISVEDLDVLMLRSDPAEEVVERPWAPNSGLLFAQLAALKHVIVLNDPTHLTDASNKTYFQHFPEEVRPVTCITLDADEIKSFIQSHDGYGVIKPLQGSGGQSVFVVTPDSGANLNQMIEAVTRDGYAIVQEYLPKAVDGDLRLLTLNGRPLCVDGKYACFRRYNDSGDARSNITAGGKIDMAVPDEDALRLAEIVAPKLMRDGMYLAGLDIVGDKMMEINVDTPGGINMAEELTGVDFSGHIVSDLERKVRLRDQYNRTLTNNELAMM</sequence>
<dbReference type="PANTHER" id="PTHR21621:SF4">
    <property type="entry name" value="GLUTATHIONE SYNTHETASE"/>
    <property type="match status" value="1"/>
</dbReference>
<evidence type="ECO:0000259" key="3">
    <source>
        <dbReference type="PROSITE" id="PS50975"/>
    </source>
</evidence>
<dbReference type="Pfam" id="PF02955">
    <property type="entry name" value="GSH-S_ATP"/>
    <property type="match status" value="1"/>
</dbReference>
<accession>A0ABM8UEY2</accession>
<evidence type="ECO:0000256" key="2">
    <source>
        <dbReference type="PROSITE-ProRule" id="PRU00409"/>
    </source>
</evidence>
<gene>
    <name evidence="4" type="primary">gshB_1</name>
    <name evidence="4" type="ORF">LYB30171_01194</name>
</gene>
<keyword evidence="2" id="KW-0547">Nucleotide-binding</keyword>
<dbReference type="InterPro" id="IPR004215">
    <property type="entry name" value="GSHS_N"/>
</dbReference>
<name>A0ABM8UEY2_9GAMM</name>
<dbReference type="Gene3D" id="3.40.50.20">
    <property type="match status" value="1"/>
</dbReference>
<proteinExistence type="predicted"/>
<dbReference type="Proteomes" id="UP000680116">
    <property type="component" value="Chromosome"/>
</dbReference>
<keyword evidence="4" id="KW-0436">Ligase</keyword>
<organism evidence="4 5">
    <name type="scientific">Novilysobacter luteus</name>
    <dbReference type="NCBI Taxonomy" id="2822368"/>
    <lineage>
        <taxon>Bacteria</taxon>
        <taxon>Pseudomonadati</taxon>
        <taxon>Pseudomonadota</taxon>
        <taxon>Gammaproteobacteria</taxon>
        <taxon>Lysobacterales</taxon>
        <taxon>Lysobacteraceae</taxon>
        <taxon>Novilysobacter</taxon>
    </lineage>
</organism>
<feature type="domain" description="ATP-grasp" evidence="3">
    <location>
        <begin position="146"/>
        <end position="337"/>
    </location>
</feature>
<dbReference type="InterPro" id="IPR004218">
    <property type="entry name" value="GSHS_ATP-bd"/>
</dbReference>
<dbReference type="EMBL" id="OU015430">
    <property type="protein sequence ID" value="CAG4972400.1"/>
    <property type="molecule type" value="Genomic_DNA"/>
</dbReference>
<keyword evidence="5" id="KW-1185">Reference proteome</keyword>
<dbReference type="GO" id="GO:0004363">
    <property type="term" value="F:glutathione synthase activity"/>
    <property type="evidence" value="ECO:0007669"/>
    <property type="project" value="UniProtKB-EC"/>
</dbReference>
<dbReference type="SUPFAM" id="SSF52440">
    <property type="entry name" value="PreATP-grasp domain"/>
    <property type="match status" value="1"/>
</dbReference>
<dbReference type="Pfam" id="PF02951">
    <property type="entry name" value="GSH-S_N"/>
    <property type="match status" value="1"/>
</dbReference>
<evidence type="ECO:0000313" key="5">
    <source>
        <dbReference type="Proteomes" id="UP000680116"/>
    </source>
</evidence>
<dbReference type="InterPro" id="IPR013815">
    <property type="entry name" value="ATP_grasp_subdomain_1"/>
</dbReference>
<dbReference type="EC" id="6.3.2.3" evidence="4"/>
<dbReference type="Gene3D" id="3.30.1490.20">
    <property type="entry name" value="ATP-grasp fold, A domain"/>
    <property type="match status" value="1"/>
</dbReference>
<dbReference type="PANTHER" id="PTHR21621">
    <property type="entry name" value="RIBOSOMAL PROTEIN S6 MODIFICATION PROTEIN"/>
    <property type="match status" value="1"/>
</dbReference>
<dbReference type="InterPro" id="IPR011761">
    <property type="entry name" value="ATP-grasp"/>
</dbReference>
<keyword evidence="1" id="KW-0464">Manganese</keyword>
<dbReference type="RefSeq" id="WP_215220118.1">
    <property type="nucleotide sequence ID" value="NZ_OU015430.1"/>
</dbReference>
<dbReference type="Gene3D" id="3.30.470.20">
    <property type="entry name" value="ATP-grasp fold, B domain"/>
    <property type="match status" value="1"/>
</dbReference>
<dbReference type="PROSITE" id="PS50975">
    <property type="entry name" value="ATP_GRASP"/>
    <property type="match status" value="1"/>
</dbReference>